<dbReference type="SUPFAM" id="SSF63862">
    <property type="entry name" value="Thiamin pyrophosphokinase, substrate-binding domain"/>
    <property type="match status" value="1"/>
</dbReference>
<keyword evidence="1" id="KW-0808">Transferase</keyword>
<dbReference type="PANTHER" id="PTHR13622:SF8">
    <property type="entry name" value="THIAMIN PYROPHOSPHOKINASE 1"/>
    <property type="match status" value="1"/>
</dbReference>
<dbReference type="Pfam" id="PF04263">
    <property type="entry name" value="TPK_catalytic"/>
    <property type="match status" value="1"/>
</dbReference>
<dbReference type="PANTHER" id="PTHR13622">
    <property type="entry name" value="THIAMIN PYROPHOSPHOKINASE"/>
    <property type="match status" value="1"/>
</dbReference>
<keyword evidence="2" id="KW-0547">Nucleotide-binding</keyword>
<comment type="caution">
    <text evidence="6">The sequence shown here is derived from an EMBL/GenBank/DDBJ whole genome shotgun (WGS) entry which is preliminary data.</text>
</comment>
<keyword evidence="4" id="KW-0067">ATP-binding</keyword>
<name>A0A8J2SDM6_9STRA</name>
<organism evidence="6 7">
    <name type="scientific">Pelagomonas calceolata</name>
    <dbReference type="NCBI Taxonomy" id="35677"/>
    <lineage>
        <taxon>Eukaryota</taxon>
        <taxon>Sar</taxon>
        <taxon>Stramenopiles</taxon>
        <taxon>Ochrophyta</taxon>
        <taxon>Pelagophyceae</taxon>
        <taxon>Pelagomonadales</taxon>
        <taxon>Pelagomonadaceae</taxon>
        <taxon>Pelagomonas</taxon>
    </lineage>
</organism>
<dbReference type="AlphaFoldDB" id="A0A8J2SDM6"/>
<dbReference type="InterPro" id="IPR036759">
    <property type="entry name" value="TPK_catalytic_sf"/>
</dbReference>
<dbReference type="GO" id="GO:0004788">
    <property type="term" value="F:thiamine diphosphokinase activity"/>
    <property type="evidence" value="ECO:0007669"/>
    <property type="project" value="InterPro"/>
</dbReference>
<dbReference type="EMBL" id="CAKKNE010000002">
    <property type="protein sequence ID" value="CAH0368481.1"/>
    <property type="molecule type" value="Genomic_DNA"/>
</dbReference>
<feature type="domain" description="Thiamin pyrophosphokinase thiamin-binding" evidence="5">
    <location>
        <begin position="182"/>
        <end position="248"/>
    </location>
</feature>
<gene>
    <name evidence="6" type="ORF">PECAL_2P15480</name>
</gene>
<dbReference type="Proteomes" id="UP000789595">
    <property type="component" value="Unassembled WGS sequence"/>
</dbReference>
<dbReference type="SMART" id="SM00983">
    <property type="entry name" value="TPK_B1_binding"/>
    <property type="match status" value="1"/>
</dbReference>
<evidence type="ECO:0000259" key="5">
    <source>
        <dbReference type="SMART" id="SM00983"/>
    </source>
</evidence>
<dbReference type="InterPro" id="IPR006282">
    <property type="entry name" value="Thi_PPkinase"/>
</dbReference>
<dbReference type="GO" id="GO:0005524">
    <property type="term" value="F:ATP binding"/>
    <property type="evidence" value="ECO:0007669"/>
    <property type="project" value="UniProtKB-KW"/>
</dbReference>
<evidence type="ECO:0000256" key="2">
    <source>
        <dbReference type="ARBA" id="ARBA00022741"/>
    </source>
</evidence>
<sequence length="259" mass="27791">MIFRSLRRFMATKAAVTRHDLHAFLQQPATANQSLVVLNSESCGAPLLEKLWDASDYVCCADGGANRAHDLLGADRAPDAVVGDLDSARADVLAAYESRGCAIHRVEDQDSNDLSKALAHVGRRWDAAGVSDGVVRVAGAFGDRFDHELAAVDALYRFGAQRPKARCVLHGDRTAAILLGAGAHEIRVRRDVEGPHCGLIPVGGAVQRVTTTGLTWNLSGQRLAFGELVSSSNLLQDDLVSIETSDPVLWTVEVCVRIT</sequence>
<dbReference type="Pfam" id="PF04265">
    <property type="entry name" value="TPK_B1_binding"/>
    <property type="match status" value="1"/>
</dbReference>
<dbReference type="GO" id="GO:0030975">
    <property type="term" value="F:thiamine binding"/>
    <property type="evidence" value="ECO:0007669"/>
    <property type="project" value="InterPro"/>
</dbReference>
<dbReference type="InterPro" id="IPR007373">
    <property type="entry name" value="Thiamin_PyroPKinase_B1-bd"/>
</dbReference>
<reference evidence="6" key="1">
    <citation type="submission" date="2021-11" db="EMBL/GenBank/DDBJ databases">
        <authorList>
            <consortium name="Genoscope - CEA"/>
            <person name="William W."/>
        </authorList>
    </citation>
    <scope>NUCLEOTIDE SEQUENCE</scope>
</reference>
<evidence type="ECO:0000313" key="6">
    <source>
        <dbReference type="EMBL" id="CAH0368481.1"/>
    </source>
</evidence>
<dbReference type="InterPro" id="IPR007371">
    <property type="entry name" value="TPK_catalytic"/>
</dbReference>
<evidence type="ECO:0000256" key="4">
    <source>
        <dbReference type="ARBA" id="ARBA00022840"/>
    </source>
</evidence>
<dbReference type="Gene3D" id="3.40.50.10240">
    <property type="entry name" value="Thiamin pyrophosphokinase, catalytic domain"/>
    <property type="match status" value="1"/>
</dbReference>
<dbReference type="Gene3D" id="2.60.120.320">
    <property type="entry name" value="Thiamin pyrophosphokinase, thiamin-binding domain"/>
    <property type="match status" value="1"/>
</dbReference>
<dbReference type="InterPro" id="IPR036371">
    <property type="entry name" value="TPK_B1-bd_sf"/>
</dbReference>
<dbReference type="NCBIfam" id="TIGR01378">
    <property type="entry name" value="thi_PPkinase"/>
    <property type="match status" value="1"/>
</dbReference>
<evidence type="ECO:0000256" key="3">
    <source>
        <dbReference type="ARBA" id="ARBA00022777"/>
    </source>
</evidence>
<dbReference type="FunFam" id="2.60.120.320:FF:000001">
    <property type="entry name" value="Thiamine pyrophosphokinase"/>
    <property type="match status" value="1"/>
</dbReference>
<dbReference type="SUPFAM" id="SSF63999">
    <property type="entry name" value="Thiamin pyrophosphokinase, catalytic domain"/>
    <property type="match status" value="1"/>
</dbReference>
<protein>
    <recommendedName>
        <fullName evidence="5">Thiamin pyrophosphokinase thiamin-binding domain-containing protein</fullName>
    </recommendedName>
</protein>
<evidence type="ECO:0000256" key="1">
    <source>
        <dbReference type="ARBA" id="ARBA00022679"/>
    </source>
</evidence>
<accession>A0A8J2SDM6</accession>
<dbReference type="CDD" id="cd07995">
    <property type="entry name" value="TPK"/>
    <property type="match status" value="1"/>
</dbReference>
<evidence type="ECO:0000313" key="7">
    <source>
        <dbReference type="Proteomes" id="UP000789595"/>
    </source>
</evidence>
<dbReference type="GO" id="GO:0016301">
    <property type="term" value="F:kinase activity"/>
    <property type="evidence" value="ECO:0007669"/>
    <property type="project" value="UniProtKB-KW"/>
</dbReference>
<proteinExistence type="predicted"/>
<dbReference type="GO" id="GO:0006772">
    <property type="term" value="P:thiamine metabolic process"/>
    <property type="evidence" value="ECO:0007669"/>
    <property type="project" value="InterPro"/>
</dbReference>
<dbReference type="OrthoDB" id="25149at2759"/>
<keyword evidence="3" id="KW-0418">Kinase</keyword>
<dbReference type="GO" id="GO:0009229">
    <property type="term" value="P:thiamine diphosphate biosynthetic process"/>
    <property type="evidence" value="ECO:0007669"/>
    <property type="project" value="InterPro"/>
</dbReference>
<keyword evidence="7" id="KW-1185">Reference proteome</keyword>